<gene>
    <name evidence="2" type="ORF">CRE_14992</name>
</gene>
<dbReference type="HOGENOM" id="CLU_726149_0_0_1"/>
<evidence type="ECO:0000313" key="3">
    <source>
        <dbReference type="Proteomes" id="UP000008281"/>
    </source>
</evidence>
<feature type="region of interest" description="Disordered" evidence="1">
    <location>
        <begin position="147"/>
        <end position="169"/>
    </location>
</feature>
<dbReference type="AlphaFoldDB" id="E3NH91"/>
<keyword evidence="3" id="KW-1185">Reference proteome</keyword>
<dbReference type="PANTHER" id="PTHR37978">
    <property type="entry name" value="PROTEIN CBG22381-RELATED"/>
    <property type="match status" value="1"/>
</dbReference>
<dbReference type="EMBL" id="DS268670">
    <property type="protein sequence ID" value="EFO97938.1"/>
    <property type="molecule type" value="Genomic_DNA"/>
</dbReference>
<organism evidence="3">
    <name type="scientific">Caenorhabditis remanei</name>
    <name type="common">Caenorhabditis vulgaris</name>
    <dbReference type="NCBI Taxonomy" id="31234"/>
    <lineage>
        <taxon>Eukaryota</taxon>
        <taxon>Metazoa</taxon>
        <taxon>Ecdysozoa</taxon>
        <taxon>Nematoda</taxon>
        <taxon>Chromadorea</taxon>
        <taxon>Rhabditida</taxon>
        <taxon>Rhabditina</taxon>
        <taxon>Rhabditomorpha</taxon>
        <taxon>Rhabditoidea</taxon>
        <taxon>Rhabditidae</taxon>
        <taxon>Peloderinae</taxon>
        <taxon>Caenorhabditis</taxon>
    </lineage>
</organism>
<accession>E3NH91</accession>
<dbReference type="InParanoid" id="E3NH91"/>
<evidence type="ECO:0000313" key="2">
    <source>
        <dbReference type="EMBL" id="EFO97938.1"/>
    </source>
</evidence>
<dbReference type="Proteomes" id="UP000008281">
    <property type="component" value="Unassembled WGS sequence"/>
</dbReference>
<dbReference type="PANTHER" id="PTHR37978:SF1">
    <property type="entry name" value="DUF4200 DOMAIN-CONTAINING PROTEIN-RELATED"/>
    <property type="match status" value="1"/>
</dbReference>
<feature type="compositionally biased region" description="Polar residues" evidence="1">
    <location>
        <begin position="25"/>
        <end position="42"/>
    </location>
</feature>
<feature type="region of interest" description="Disordered" evidence="1">
    <location>
        <begin position="1"/>
        <end position="42"/>
    </location>
</feature>
<name>E3NH91_CAERE</name>
<protein>
    <submittedName>
        <fullName evidence="2">Uncharacterized protein</fullName>
    </submittedName>
</protein>
<sequence>MNYIKPTTQSNQSTTWKLQRHRQQNETNWKTESRPVTVSQSDYGNQAMSQLEDELAAEKYKYNLQKAAEREREEKKQQQKIRVFKIKPHKSSRVNMGMVEWQASQVAKYTNEKAVDKFIEATSDTNGLNENESLEEFIPIEIGSEPEFADEEPAGPPPNVRNRKGFSSSPGSYQTIARCCDGEKKGALFGVAATDVQPDLYYTRRMDQICSYCEGLYFKAKFDYQMGKVGVRSVKFGNIDCSQLDQTHVGTIRVYVIAGCRTHTGKPLKLGDIEVIDHVKFHCLAHGTSVYYRETACGQKGEVDCDKVPLPRGYEQAVQSEHIETTEKPPTHLTHVNGKELPKGWVLIHGGTKESENSNDTLSTHILMYHPHLHHSAKHAN</sequence>
<feature type="compositionally biased region" description="Polar residues" evidence="1">
    <location>
        <begin position="1"/>
        <end position="17"/>
    </location>
</feature>
<proteinExistence type="predicted"/>
<reference evidence="2" key="1">
    <citation type="submission" date="2007-07" db="EMBL/GenBank/DDBJ databases">
        <title>PCAP assembly of the Caenorhabditis remanei genome.</title>
        <authorList>
            <consortium name="The Caenorhabditis remanei Sequencing Consortium"/>
            <person name="Wilson R.K."/>
        </authorList>
    </citation>
    <scope>NUCLEOTIDE SEQUENCE [LARGE SCALE GENOMIC DNA]</scope>
    <source>
        <strain evidence="2">PB4641</strain>
    </source>
</reference>
<dbReference type="STRING" id="31234.E3NH91"/>
<evidence type="ECO:0000256" key="1">
    <source>
        <dbReference type="SAM" id="MobiDB-lite"/>
    </source>
</evidence>